<feature type="transmembrane region" description="Helical" evidence="1">
    <location>
        <begin position="250"/>
        <end position="270"/>
    </location>
</feature>
<protein>
    <submittedName>
        <fullName evidence="2">Uncharacterized protein</fullName>
    </submittedName>
</protein>
<evidence type="ECO:0000313" key="3">
    <source>
        <dbReference type="Proteomes" id="UP000005867"/>
    </source>
</evidence>
<keyword evidence="1" id="KW-1133">Transmembrane helix</keyword>
<dbReference type="eggNOG" id="arCOG00268">
    <property type="taxonomic scope" value="Archaea"/>
</dbReference>
<dbReference type="Proteomes" id="UP000005867">
    <property type="component" value="Chromosome"/>
</dbReference>
<gene>
    <name evidence="2" type="ORF">P186_0736</name>
</gene>
<keyword evidence="1" id="KW-0472">Membrane</keyword>
<dbReference type="BioCyc" id="PSP1104324:GJSN-722-MONOMER"/>
<name>G7VI92_9CREN</name>
<feature type="transmembrane region" description="Helical" evidence="1">
    <location>
        <begin position="414"/>
        <end position="435"/>
    </location>
</feature>
<dbReference type="AlphaFoldDB" id="G7VI92"/>
<dbReference type="STRING" id="1104324.P186_0736"/>
<sequence>MLNVDRRALVWTLLYSSLAVISLRGAAGPSLVLMVLGGWAVGFWPRLGLMLFTAGVLSRLVSGFALGDPWGWSRLDIALAAGWAAAWSAAHISRRFFWPGLAVLAAAGDAGVLASVLPLGVAFYELSRWRPPATVLGAAGAAAQLLALLAFGAAAVLGHVGNVFLDIYGPLVGAAALGGAAAFLAYLRRRYLPLTISAALAGSIGAYILGARFYPESTALTNVLMPALAYAFFLSAAAATTAPRPPAWRIVHASAFAALGLIAVGGPYWANPTYTKFVIAEPGTSVWTLLDPPYPSTVALLGVDYKFLGGAVRYGNCDLPRGVEAVLRIRLDGAGVAASLVYGPREALGEAPAYSVSYIPVLDHVLYVGPAAAEGRVPRVEALYAAAAGNSTCLKPASSEVDDAWYIGFRPVPAATWAMALLAVVAALQAALLFTRLRRGA</sequence>
<evidence type="ECO:0000313" key="2">
    <source>
        <dbReference type="EMBL" id="AET32184.1"/>
    </source>
</evidence>
<dbReference type="HOGENOM" id="CLU_530652_0_0_2"/>
<dbReference type="KEGG" id="pyr:P186_0736"/>
<dbReference type="EMBL" id="CP003098">
    <property type="protein sequence ID" value="AET32184.1"/>
    <property type="molecule type" value="Genomic_DNA"/>
</dbReference>
<keyword evidence="1" id="KW-0812">Transmembrane</keyword>
<evidence type="ECO:0000256" key="1">
    <source>
        <dbReference type="SAM" id="Phobius"/>
    </source>
</evidence>
<feature type="transmembrane region" description="Helical" evidence="1">
    <location>
        <begin position="220"/>
        <end position="238"/>
    </location>
</feature>
<keyword evidence="3" id="KW-1185">Reference proteome</keyword>
<feature type="transmembrane region" description="Helical" evidence="1">
    <location>
        <begin position="135"/>
        <end position="161"/>
    </location>
</feature>
<proteinExistence type="predicted"/>
<feature type="transmembrane region" description="Helical" evidence="1">
    <location>
        <begin position="194"/>
        <end position="214"/>
    </location>
</feature>
<feature type="transmembrane region" description="Helical" evidence="1">
    <location>
        <begin position="96"/>
        <end position="123"/>
    </location>
</feature>
<accession>G7VI92</accession>
<organism evidence="2 3">
    <name type="scientific">Pyrobaculum ferrireducens</name>
    <dbReference type="NCBI Taxonomy" id="1104324"/>
    <lineage>
        <taxon>Archaea</taxon>
        <taxon>Thermoproteota</taxon>
        <taxon>Thermoprotei</taxon>
        <taxon>Thermoproteales</taxon>
        <taxon>Thermoproteaceae</taxon>
        <taxon>Pyrobaculum</taxon>
    </lineage>
</organism>
<feature type="transmembrane region" description="Helical" evidence="1">
    <location>
        <begin position="167"/>
        <end position="187"/>
    </location>
</feature>
<reference evidence="2 3" key="1">
    <citation type="journal article" date="2012" name="J. Bacteriol.">
        <title>Complete genome sequence of strain 1860, a crenarchaeon of the genus pyrobaculum able to grow with various electron acceptors.</title>
        <authorList>
            <person name="Mardanov A.V."/>
            <person name="Gumerov V.M."/>
            <person name="Slobodkina G.B."/>
            <person name="Beletsky A.V."/>
            <person name="Bonch-Osmolovskaya E.A."/>
            <person name="Ravin N.V."/>
            <person name="Skryabin K.G."/>
        </authorList>
    </citation>
    <scope>NUCLEOTIDE SEQUENCE [LARGE SCALE GENOMIC DNA]</scope>
    <source>
        <strain evidence="2 3">1860</strain>
    </source>
</reference>